<organism evidence="1 2">
    <name type="scientific">Rhizobium mongolense subsp. loessense</name>
    <dbReference type="NCBI Taxonomy" id="158890"/>
    <lineage>
        <taxon>Bacteria</taxon>
        <taxon>Pseudomonadati</taxon>
        <taxon>Pseudomonadota</taxon>
        <taxon>Alphaproteobacteria</taxon>
        <taxon>Hyphomicrobiales</taxon>
        <taxon>Rhizobiaceae</taxon>
        <taxon>Rhizobium/Agrobacterium group</taxon>
        <taxon>Rhizobium</taxon>
    </lineage>
</organism>
<sequence length="67" mass="7208">MDSGDALDLFHTVGGVFVKVFAGTVPIFPGIIDFVLRDHAPGVPDVAEAIRCSPLLSPGRRPWKFMA</sequence>
<name>A0A1G4T084_9HYPH</name>
<dbReference type="Proteomes" id="UP000199542">
    <property type="component" value="Unassembled WGS sequence"/>
</dbReference>
<reference evidence="1 2" key="1">
    <citation type="submission" date="2016-10" db="EMBL/GenBank/DDBJ databases">
        <authorList>
            <person name="de Groot N.N."/>
        </authorList>
    </citation>
    <scope>NUCLEOTIDE SEQUENCE [LARGE SCALE GENOMIC DNA]</scope>
    <source>
        <strain evidence="1 2">CGMCC 1.3401</strain>
    </source>
</reference>
<proteinExistence type="predicted"/>
<accession>A0A1G4T084</accession>
<gene>
    <name evidence="1" type="ORF">SAMN02927900_04536</name>
</gene>
<evidence type="ECO:0000313" key="1">
    <source>
        <dbReference type="EMBL" id="SCW74842.1"/>
    </source>
</evidence>
<dbReference type="AlphaFoldDB" id="A0A1G4T084"/>
<protein>
    <submittedName>
        <fullName evidence="1">Uncharacterized protein</fullName>
    </submittedName>
</protein>
<evidence type="ECO:0000313" key="2">
    <source>
        <dbReference type="Proteomes" id="UP000199542"/>
    </source>
</evidence>
<dbReference type="EMBL" id="FMTM01000007">
    <property type="protein sequence ID" value="SCW74842.1"/>
    <property type="molecule type" value="Genomic_DNA"/>
</dbReference>